<proteinExistence type="predicted"/>
<sequence length="226" mass="24981">MLNQVNLWPHVARRRQINRKHGEGGNRGDDPIAPCKFTKIVKNSTTTQFSGSESTQRTHHALKRIKVLTAGIREHKKSDRTRAAFGHGDGRRLGPIHTKSEIELPWLDLSRCKISAAHVYANGGVSATRQSLLLHHSKSFGYESALRGNRQQTTCHPAGVAQNKPVWQLRSQLPHGLLIIPTREFGATNRDCGGPSTRQVCSDWGHNVVAKILAIVAGVQPPRLLN</sequence>
<feature type="region of interest" description="Disordered" evidence="1">
    <location>
        <begin position="14"/>
        <end position="34"/>
    </location>
</feature>
<reference evidence="2" key="1">
    <citation type="submission" date="2020-05" db="EMBL/GenBank/DDBJ databases">
        <authorList>
            <person name="Chiriac C."/>
            <person name="Salcher M."/>
            <person name="Ghai R."/>
            <person name="Kavagutti S V."/>
        </authorList>
    </citation>
    <scope>NUCLEOTIDE SEQUENCE</scope>
</reference>
<evidence type="ECO:0000256" key="1">
    <source>
        <dbReference type="SAM" id="MobiDB-lite"/>
    </source>
</evidence>
<feature type="compositionally biased region" description="Basic and acidic residues" evidence="1">
    <location>
        <begin position="20"/>
        <end position="30"/>
    </location>
</feature>
<organism evidence="2">
    <name type="scientific">freshwater metagenome</name>
    <dbReference type="NCBI Taxonomy" id="449393"/>
    <lineage>
        <taxon>unclassified sequences</taxon>
        <taxon>metagenomes</taxon>
        <taxon>ecological metagenomes</taxon>
    </lineage>
</organism>
<name>A0A6J6UY35_9ZZZZ</name>
<dbReference type="AlphaFoldDB" id="A0A6J6UY35"/>
<accession>A0A6J6UY35</accession>
<dbReference type="EMBL" id="CAEZYU010000215">
    <property type="protein sequence ID" value="CAB4764801.1"/>
    <property type="molecule type" value="Genomic_DNA"/>
</dbReference>
<gene>
    <name evidence="2" type="ORF">UFOPK2766_02456</name>
</gene>
<evidence type="ECO:0000313" key="2">
    <source>
        <dbReference type="EMBL" id="CAB4764801.1"/>
    </source>
</evidence>
<protein>
    <submittedName>
        <fullName evidence="2">Unannotated protein</fullName>
    </submittedName>
</protein>